<accession>A0A1B0C4Y7</accession>
<reference evidence="5" key="1">
    <citation type="submission" date="2015-01" db="EMBL/GenBank/DDBJ databases">
        <authorList>
            <person name="Aksoy S."/>
            <person name="Warren W."/>
            <person name="Wilson R.K."/>
        </authorList>
    </citation>
    <scope>NUCLEOTIDE SEQUENCE [LARGE SCALE GENOMIC DNA]</scope>
    <source>
        <strain evidence="5">IAEA</strain>
    </source>
</reference>
<dbReference type="EMBL" id="JXJN01025724">
    <property type="status" value="NOT_ANNOTATED_CDS"/>
    <property type="molecule type" value="Genomic_DNA"/>
</dbReference>
<dbReference type="InterPro" id="IPR009016">
    <property type="entry name" value="Fe_hydrogenase"/>
</dbReference>
<proteinExistence type="inferred from homology"/>
<feature type="domain" description="Iron hydrogenase large subunit C-terminal" evidence="3">
    <location>
        <begin position="7"/>
        <end position="49"/>
    </location>
</feature>
<dbReference type="AlphaFoldDB" id="A0A1B0C4Y7"/>
<evidence type="ECO:0000259" key="3">
    <source>
        <dbReference type="Pfam" id="PF02906"/>
    </source>
</evidence>
<organism evidence="4 5">
    <name type="scientific">Glossina palpalis gambiensis</name>
    <dbReference type="NCBI Taxonomy" id="67801"/>
    <lineage>
        <taxon>Eukaryota</taxon>
        <taxon>Metazoa</taxon>
        <taxon>Ecdysozoa</taxon>
        <taxon>Arthropoda</taxon>
        <taxon>Hexapoda</taxon>
        <taxon>Insecta</taxon>
        <taxon>Pterygota</taxon>
        <taxon>Neoptera</taxon>
        <taxon>Endopterygota</taxon>
        <taxon>Diptera</taxon>
        <taxon>Brachycera</taxon>
        <taxon>Muscomorpha</taxon>
        <taxon>Hippoboscoidea</taxon>
        <taxon>Glossinidae</taxon>
        <taxon>Glossina</taxon>
    </lineage>
</organism>
<dbReference type="Gene3D" id="3.40.950.10">
    <property type="entry name" value="Fe-only Hydrogenase (Larger Subunit), Chain L, domain 3"/>
    <property type="match status" value="1"/>
</dbReference>
<evidence type="ECO:0000313" key="5">
    <source>
        <dbReference type="Proteomes" id="UP000092460"/>
    </source>
</evidence>
<dbReference type="Proteomes" id="UP000092460">
    <property type="component" value="Unassembled WGS sequence"/>
</dbReference>
<evidence type="ECO:0000256" key="1">
    <source>
        <dbReference type="ARBA" id="ARBA00006596"/>
    </source>
</evidence>
<dbReference type="EMBL" id="JXJN01025723">
    <property type="status" value="NOT_ANNOTATED_CDS"/>
    <property type="molecule type" value="Genomic_DNA"/>
</dbReference>
<reference evidence="4" key="2">
    <citation type="submission" date="2020-05" db="UniProtKB">
        <authorList>
            <consortium name="EnsemblMetazoa"/>
        </authorList>
    </citation>
    <scope>IDENTIFICATION</scope>
    <source>
        <strain evidence="4">IAEA</strain>
    </source>
</reference>
<dbReference type="Pfam" id="PF02906">
    <property type="entry name" value="Fe_hyd_lg_C"/>
    <property type="match status" value="1"/>
</dbReference>
<dbReference type="InterPro" id="IPR004108">
    <property type="entry name" value="Fe_hydrogenase_lsu_C"/>
</dbReference>
<comment type="function">
    <text evidence="2">Component of the cytosolic iron-sulfur (Fe/S) protein assembly machinery. Required for maturation of extramitochondrial Fe/S proteins.</text>
</comment>
<dbReference type="EnsemblMetazoa" id="GPPI049288-RA">
    <property type="protein sequence ID" value="GPPI049288-PA"/>
    <property type="gene ID" value="GPPI049288"/>
</dbReference>
<dbReference type="STRING" id="67801.A0A1B0C4Y7"/>
<name>A0A1B0C4Y7_9MUSC</name>
<keyword evidence="5" id="KW-1185">Reference proteome</keyword>
<sequence length="71" mass="8189">MYRIKIADLGLLEGCQEFIECFRSKSEEQPLPMLTSSCPCWVCYAEKNTFAVPAPLTTLSYVVRVYRRGYD</sequence>
<comment type="similarity">
    <text evidence="1">Belongs to the NARF family.</text>
</comment>
<dbReference type="SUPFAM" id="SSF53920">
    <property type="entry name" value="Fe-only hydrogenase"/>
    <property type="match status" value="1"/>
</dbReference>
<dbReference type="VEuPathDB" id="VectorBase:GPPI049288"/>
<evidence type="ECO:0000256" key="2">
    <source>
        <dbReference type="ARBA" id="ARBA00025700"/>
    </source>
</evidence>
<protein>
    <recommendedName>
        <fullName evidence="3">Iron hydrogenase large subunit C-terminal domain-containing protein</fullName>
    </recommendedName>
</protein>
<evidence type="ECO:0000313" key="4">
    <source>
        <dbReference type="EnsemblMetazoa" id="GPPI049288-PA"/>
    </source>
</evidence>